<feature type="repeat" description="TNFR-Cys" evidence="1">
    <location>
        <begin position="107"/>
        <end position="146"/>
    </location>
</feature>
<evidence type="ECO:0000256" key="3">
    <source>
        <dbReference type="SAM" id="SignalP"/>
    </source>
</evidence>
<keyword evidence="2" id="KW-0812">Transmembrane</keyword>
<accession>A0A8C4TR61</accession>
<evidence type="ECO:0000313" key="5">
    <source>
        <dbReference type="Ensembl" id="ENSECRP00000034030.1"/>
    </source>
</evidence>
<keyword evidence="6" id="KW-1185">Reference proteome</keyword>
<dbReference type="Proteomes" id="UP000694620">
    <property type="component" value="Chromosome 10"/>
</dbReference>
<dbReference type="InterPro" id="IPR052135">
    <property type="entry name" value="TNFRSF5"/>
</dbReference>
<dbReference type="GO" id="GO:0009897">
    <property type="term" value="C:external side of plasma membrane"/>
    <property type="evidence" value="ECO:0007669"/>
    <property type="project" value="TreeGrafter"/>
</dbReference>
<dbReference type="RefSeq" id="XP_028667489.1">
    <property type="nucleotide sequence ID" value="XM_028811656.2"/>
</dbReference>
<evidence type="ECO:0000256" key="1">
    <source>
        <dbReference type="PROSITE-ProRule" id="PRU00206"/>
    </source>
</evidence>
<evidence type="ECO:0000259" key="4">
    <source>
        <dbReference type="PROSITE" id="PS50050"/>
    </source>
</evidence>
<keyword evidence="2" id="KW-0472">Membrane</keyword>
<reference evidence="5" key="3">
    <citation type="submission" date="2025-09" db="UniProtKB">
        <authorList>
            <consortium name="Ensembl"/>
        </authorList>
    </citation>
    <scope>IDENTIFICATION</scope>
</reference>
<feature type="transmembrane region" description="Helical" evidence="2">
    <location>
        <begin position="190"/>
        <end position="212"/>
    </location>
</feature>
<dbReference type="InterPro" id="IPR001368">
    <property type="entry name" value="TNFR/NGFR_Cys_rich_reg"/>
</dbReference>
<dbReference type="Gene3D" id="2.10.50.10">
    <property type="entry name" value="Tumor Necrosis Factor Receptor, subunit A, domain 2"/>
    <property type="match status" value="2"/>
</dbReference>
<reference evidence="5" key="1">
    <citation type="submission" date="2021-06" db="EMBL/GenBank/DDBJ databases">
        <authorList>
            <consortium name="Wellcome Sanger Institute Data Sharing"/>
        </authorList>
    </citation>
    <scope>NUCLEOTIDE SEQUENCE [LARGE SCALE GENOMIC DNA]</scope>
</reference>
<organism evidence="5 6">
    <name type="scientific">Erpetoichthys calabaricus</name>
    <name type="common">Rope fish</name>
    <name type="synonym">Calamoichthys calabaricus</name>
    <dbReference type="NCBI Taxonomy" id="27687"/>
    <lineage>
        <taxon>Eukaryota</taxon>
        <taxon>Metazoa</taxon>
        <taxon>Chordata</taxon>
        <taxon>Craniata</taxon>
        <taxon>Vertebrata</taxon>
        <taxon>Euteleostomi</taxon>
        <taxon>Actinopterygii</taxon>
        <taxon>Polypteriformes</taxon>
        <taxon>Polypteridae</taxon>
        <taxon>Erpetoichthys</taxon>
    </lineage>
</organism>
<dbReference type="AlphaFoldDB" id="A0A8C4TR61"/>
<dbReference type="SMART" id="SM00208">
    <property type="entry name" value="TNFR"/>
    <property type="match status" value="4"/>
</dbReference>
<keyword evidence="1" id="KW-1015">Disulfide bond</keyword>
<sequence length="272" mass="30033">MDVRVLFTLLLMLFSAVPQMATKSSAQVCDPGLIFSEEEKMCCEMCSPGTRLISGCRRDVTCHPCGNSEYQKEYNREKSCVQRNYCDGNVGFKTVFSGSATENSKCECMEGLHCEQASCELCRKHTECPVGYGVKENGTSKTDTVCEPCPKGYFSNVLSSTEPCLKWTECSNVQVNGNASSDNICGGNNAAIIAVICILCLLIVSVVVLYHFKGRIASICKQQNKPHQPRLIPVTEPEPKTPMEETFSEEGQIVMQETGKEHHMPEEDSHCV</sequence>
<feature type="domain" description="TNFR-Cys" evidence="4">
    <location>
        <begin position="107"/>
        <end position="146"/>
    </location>
</feature>
<dbReference type="SUPFAM" id="SSF57586">
    <property type="entry name" value="TNF receptor-like"/>
    <property type="match status" value="2"/>
</dbReference>
<gene>
    <name evidence="5" type="primary">LOC114659265</name>
</gene>
<dbReference type="PANTHER" id="PTHR46875">
    <property type="entry name" value="TUMOR NECROSIS FACTOR RECEPTOR SUPERFAMILY MEMBER 5"/>
    <property type="match status" value="1"/>
</dbReference>
<dbReference type="GeneTree" id="ENSGT00940000161464"/>
<feature type="disulfide bond" evidence="1">
    <location>
        <begin position="128"/>
        <end position="146"/>
    </location>
</feature>
<dbReference type="PANTHER" id="PTHR46875:SF1">
    <property type="entry name" value="TUMOR NECROSIS FACTOR RECEPTOR SUPERFAMILY MEMBER 5"/>
    <property type="match status" value="1"/>
</dbReference>
<keyword evidence="3" id="KW-0732">Signal</keyword>
<reference evidence="5" key="2">
    <citation type="submission" date="2025-08" db="UniProtKB">
        <authorList>
            <consortium name="Ensembl"/>
        </authorList>
    </citation>
    <scope>IDENTIFICATION</scope>
</reference>
<name>A0A8C4TR61_ERPCA</name>
<dbReference type="GO" id="GO:0002768">
    <property type="term" value="P:immune response-regulating cell surface receptor signaling pathway"/>
    <property type="evidence" value="ECO:0007669"/>
    <property type="project" value="TreeGrafter"/>
</dbReference>
<dbReference type="Ensembl" id="ENSECRT00000034764.1">
    <property type="protein sequence ID" value="ENSECRP00000034030.1"/>
    <property type="gene ID" value="ENSECRG00000022988.1"/>
</dbReference>
<protein>
    <submittedName>
        <fullName evidence="5">Tumor necrosis factor receptor superfamily member 5-like</fullName>
    </submittedName>
</protein>
<evidence type="ECO:0000313" key="6">
    <source>
        <dbReference type="Proteomes" id="UP000694620"/>
    </source>
</evidence>
<comment type="caution">
    <text evidence="1">Lacks conserved residue(s) required for the propagation of feature annotation.</text>
</comment>
<dbReference type="GO" id="GO:0035631">
    <property type="term" value="C:CD40 receptor complex"/>
    <property type="evidence" value="ECO:0007669"/>
    <property type="project" value="TreeGrafter"/>
</dbReference>
<dbReference type="OrthoDB" id="10031141at2759"/>
<keyword evidence="2" id="KW-1133">Transmembrane helix</keyword>
<feature type="chain" id="PRO_5034215435" evidence="3">
    <location>
        <begin position="27"/>
        <end position="272"/>
    </location>
</feature>
<feature type="signal peptide" evidence="3">
    <location>
        <begin position="1"/>
        <end position="26"/>
    </location>
</feature>
<dbReference type="GeneID" id="114659265"/>
<evidence type="ECO:0000256" key="2">
    <source>
        <dbReference type="SAM" id="Phobius"/>
    </source>
</evidence>
<proteinExistence type="predicted"/>
<dbReference type="PROSITE" id="PS50050">
    <property type="entry name" value="TNFR_NGFR_2"/>
    <property type="match status" value="1"/>
</dbReference>